<feature type="domain" description="CBS" evidence="3">
    <location>
        <begin position="72"/>
        <end position="128"/>
    </location>
</feature>
<dbReference type="PANTHER" id="PTHR43080:SF2">
    <property type="entry name" value="CBS DOMAIN-CONTAINING PROTEIN"/>
    <property type="match status" value="1"/>
</dbReference>
<keyword evidence="1 2" id="KW-0129">CBS domain</keyword>
<dbReference type="PANTHER" id="PTHR43080">
    <property type="entry name" value="CBS DOMAIN-CONTAINING PROTEIN CBSX3, MITOCHONDRIAL"/>
    <property type="match status" value="1"/>
</dbReference>
<dbReference type="InterPro" id="IPR051257">
    <property type="entry name" value="Diverse_CBS-Domain"/>
</dbReference>
<dbReference type="EMBL" id="BAAARY010000005">
    <property type="protein sequence ID" value="GAA2520040.1"/>
    <property type="molecule type" value="Genomic_DNA"/>
</dbReference>
<reference evidence="4 5" key="1">
    <citation type="journal article" date="2019" name="Int. J. Syst. Evol. Microbiol.">
        <title>The Global Catalogue of Microorganisms (GCM) 10K type strain sequencing project: providing services to taxonomists for standard genome sequencing and annotation.</title>
        <authorList>
            <consortium name="The Broad Institute Genomics Platform"/>
            <consortium name="The Broad Institute Genome Sequencing Center for Infectious Disease"/>
            <person name="Wu L."/>
            <person name="Ma J."/>
        </authorList>
    </citation>
    <scope>NUCLEOTIDE SEQUENCE [LARGE SCALE GENOMIC DNA]</scope>
    <source>
        <strain evidence="4 5">JCM 3367</strain>
    </source>
</reference>
<comment type="caution">
    <text evidence="4">The sequence shown here is derived from an EMBL/GenBank/DDBJ whole genome shotgun (WGS) entry which is preliminary data.</text>
</comment>
<accession>A0ABN3NF10</accession>
<evidence type="ECO:0000313" key="4">
    <source>
        <dbReference type="EMBL" id="GAA2520040.1"/>
    </source>
</evidence>
<dbReference type="InterPro" id="IPR046342">
    <property type="entry name" value="CBS_dom_sf"/>
</dbReference>
<gene>
    <name evidence="4" type="ORF">GCM10010201_16820</name>
</gene>
<dbReference type="Pfam" id="PF00571">
    <property type="entry name" value="CBS"/>
    <property type="match status" value="2"/>
</dbReference>
<feature type="domain" description="CBS" evidence="3">
    <location>
        <begin position="8"/>
        <end position="65"/>
    </location>
</feature>
<sequence length="138" mass="14434">MTTVRDVMTTDPICLTPEASLAEAAQRMRDSDIGDVLVVEGNQLRGIVTDRDIAVRAVAAGRDPSATSVKEIASGQVKTISADEPVSNAVSMMRKHAVRRLAVCEGAKPVGVVSIGDLAQEQDRTSALADISAAPPSH</sequence>
<evidence type="ECO:0000313" key="5">
    <source>
        <dbReference type="Proteomes" id="UP001499978"/>
    </source>
</evidence>
<keyword evidence="5" id="KW-1185">Reference proteome</keyword>
<dbReference type="SUPFAM" id="SSF54631">
    <property type="entry name" value="CBS-domain pair"/>
    <property type="match status" value="1"/>
</dbReference>
<dbReference type="InterPro" id="IPR000644">
    <property type="entry name" value="CBS_dom"/>
</dbReference>
<evidence type="ECO:0000256" key="2">
    <source>
        <dbReference type="PROSITE-ProRule" id="PRU00703"/>
    </source>
</evidence>
<proteinExistence type="predicted"/>
<dbReference type="SMART" id="SM00116">
    <property type="entry name" value="CBS"/>
    <property type="match status" value="2"/>
</dbReference>
<protein>
    <submittedName>
        <fullName evidence="4">CBS domain-containing protein</fullName>
    </submittedName>
</protein>
<dbReference type="PROSITE" id="PS51371">
    <property type="entry name" value="CBS"/>
    <property type="match status" value="2"/>
</dbReference>
<dbReference type="RefSeq" id="WP_344170797.1">
    <property type="nucleotide sequence ID" value="NZ_BAAARY010000005.1"/>
</dbReference>
<dbReference type="Gene3D" id="3.10.580.10">
    <property type="entry name" value="CBS-domain"/>
    <property type="match status" value="1"/>
</dbReference>
<dbReference type="CDD" id="cd04622">
    <property type="entry name" value="CBS_pair_HRP1_like"/>
    <property type="match status" value="1"/>
</dbReference>
<organism evidence="4 5">
    <name type="scientific">Pilimelia columellifera subsp. columellifera</name>
    <dbReference type="NCBI Taxonomy" id="706583"/>
    <lineage>
        <taxon>Bacteria</taxon>
        <taxon>Bacillati</taxon>
        <taxon>Actinomycetota</taxon>
        <taxon>Actinomycetes</taxon>
        <taxon>Micromonosporales</taxon>
        <taxon>Micromonosporaceae</taxon>
        <taxon>Pilimelia</taxon>
    </lineage>
</organism>
<evidence type="ECO:0000259" key="3">
    <source>
        <dbReference type="PROSITE" id="PS51371"/>
    </source>
</evidence>
<dbReference type="Proteomes" id="UP001499978">
    <property type="component" value="Unassembled WGS sequence"/>
</dbReference>
<name>A0ABN3NF10_9ACTN</name>
<evidence type="ECO:0000256" key="1">
    <source>
        <dbReference type="ARBA" id="ARBA00023122"/>
    </source>
</evidence>